<dbReference type="InterPro" id="IPR002881">
    <property type="entry name" value="DUF58"/>
</dbReference>
<dbReference type="RefSeq" id="WP_272738380.1">
    <property type="nucleotide sequence ID" value="NZ_CP116942.1"/>
</dbReference>
<accession>A0AAE9Y8S7</accession>
<evidence type="ECO:0000313" key="3">
    <source>
        <dbReference type="Proteomes" id="UP001216390"/>
    </source>
</evidence>
<reference evidence="2" key="1">
    <citation type="submission" date="2023-01" db="EMBL/GenBank/DDBJ databases">
        <title>The diversity of Class Acidimicrobiia in South China Sea sediment environments and the proposal of Iamia marina sp. nov., a novel species of the genus Iamia.</title>
        <authorList>
            <person name="He Y."/>
            <person name="Tian X."/>
        </authorList>
    </citation>
    <scope>NUCLEOTIDE SEQUENCE</scope>
    <source>
        <strain evidence="2">DSM 19957</strain>
    </source>
</reference>
<dbReference type="SUPFAM" id="SSF53300">
    <property type="entry name" value="vWA-like"/>
    <property type="match status" value="1"/>
</dbReference>
<organism evidence="2 3">
    <name type="scientific">Iamia majanohamensis</name>
    <dbReference type="NCBI Taxonomy" id="467976"/>
    <lineage>
        <taxon>Bacteria</taxon>
        <taxon>Bacillati</taxon>
        <taxon>Actinomycetota</taxon>
        <taxon>Acidimicrobiia</taxon>
        <taxon>Acidimicrobiales</taxon>
        <taxon>Iamiaceae</taxon>
        <taxon>Iamia</taxon>
    </lineage>
</organism>
<dbReference type="PANTHER" id="PTHR33608:SF3">
    <property type="entry name" value="SLR2013 PROTEIN"/>
    <property type="match status" value="1"/>
</dbReference>
<sequence>MPAGTRRLALCALALVGVRLLLPDSLPFPWWAPDLVLLAVAALDVALAVAPRSLEVGRDLPDQVALGATARSALVLRNPGGRAVRLAVADELAPSLRADTRRWTTKVPARTEARVDTRIRPGRRGRFAPTRVTLRSVGPLGLAARQATVDVPGELKVVPAFPSRADAELRLARARRLELGVRTVRLPGTGTDFDQLREYTPDDDFRRIDWAATARNPRPVVRTYRAERNQTIVTLLDVGRTTAGRVGDVPRLEHLLDATFALVTVATGLEDRIGVVAYDNEVRASLPPSHRPDQLARVVEATYDLEPALVETDHRAALAHTKARHRRRTTVVIATDLTEATVGQVLVPALPLVLRDSTVVVVAVADPEVAAWADAPVADDEAAFLRAAATSALEERARLAARLRGLGATVVDAPPGRLSGRLVDTYLDMR</sequence>
<gene>
    <name evidence="2" type="ORF">PO878_09030</name>
</gene>
<dbReference type="Proteomes" id="UP001216390">
    <property type="component" value="Chromosome"/>
</dbReference>
<dbReference type="Gene3D" id="3.40.50.410">
    <property type="entry name" value="von Willebrand factor, type A domain"/>
    <property type="match status" value="1"/>
</dbReference>
<evidence type="ECO:0000313" key="2">
    <source>
        <dbReference type="EMBL" id="WCO68865.1"/>
    </source>
</evidence>
<keyword evidence="3" id="KW-1185">Reference proteome</keyword>
<protein>
    <submittedName>
        <fullName evidence="2">DUF58 domain-containing protein</fullName>
    </submittedName>
</protein>
<dbReference type="Pfam" id="PF01882">
    <property type="entry name" value="DUF58"/>
    <property type="match status" value="1"/>
</dbReference>
<dbReference type="InterPro" id="IPR036465">
    <property type="entry name" value="vWFA_dom_sf"/>
</dbReference>
<dbReference type="KEGG" id="ima:PO878_09030"/>
<proteinExistence type="predicted"/>
<feature type="domain" description="DUF58" evidence="1">
    <location>
        <begin position="196"/>
        <end position="368"/>
    </location>
</feature>
<evidence type="ECO:0000259" key="1">
    <source>
        <dbReference type="Pfam" id="PF01882"/>
    </source>
</evidence>
<name>A0AAE9Y8S7_9ACTN</name>
<dbReference type="AlphaFoldDB" id="A0AAE9Y8S7"/>
<dbReference type="PANTHER" id="PTHR33608">
    <property type="entry name" value="BLL2464 PROTEIN"/>
    <property type="match status" value="1"/>
</dbReference>
<dbReference type="EMBL" id="CP116942">
    <property type="protein sequence ID" value="WCO68865.1"/>
    <property type="molecule type" value="Genomic_DNA"/>
</dbReference>